<accession>A0A497JHT3</accession>
<keyword evidence="1" id="KW-1133">Transmembrane helix</keyword>
<dbReference type="AlphaFoldDB" id="A0A497JHT3"/>
<keyword evidence="1" id="KW-0472">Membrane</keyword>
<evidence type="ECO:0000313" key="3">
    <source>
        <dbReference type="Proteomes" id="UP000278031"/>
    </source>
</evidence>
<proteinExistence type="predicted"/>
<gene>
    <name evidence="2" type="ORF">DRO04_01380</name>
</gene>
<feature type="transmembrane region" description="Helical" evidence="1">
    <location>
        <begin position="7"/>
        <end position="28"/>
    </location>
</feature>
<feature type="transmembrane region" description="Helical" evidence="1">
    <location>
        <begin position="56"/>
        <end position="74"/>
    </location>
</feature>
<name>A0A497JHT3_9ARCH</name>
<dbReference type="EMBL" id="QMWP01000040">
    <property type="protein sequence ID" value="RLG70677.1"/>
    <property type="molecule type" value="Genomic_DNA"/>
</dbReference>
<protein>
    <submittedName>
        <fullName evidence="2">Uncharacterized protein</fullName>
    </submittedName>
</protein>
<evidence type="ECO:0000313" key="2">
    <source>
        <dbReference type="EMBL" id="RLG70677.1"/>
    </source>
</evidence>
<reference evidence="2 3" key="1">
    <citation type="submission" date="2018-06" db="EMBL/GenBank/DDBJ databases">
        <title>Extensive metabolic versatility and redundancy in microbially diverse, dynamic hydrothermal sediments.</title>
        <authorList>
            <person name="Dombrowski N."/>
            <person name="Teske A."/>
            <person name="Baker B.J."/>
        </authorList>
    </citation>
    <scope>NUCLEOTIDE SEQUENCE [LARGE SCALE GENOMIC DNA]</scope>
    <source>
        <strain evidence="2">B51_G17</strain>
    </source>
</reference>
<organism evidence="2 3">
    <name type="scientific">Candidatus Iainarchaeum sp</name>
    <dbReference type="NCBI Taxonomy" id="3101447"/>
    <lineage>
        <taxon>Archaea</taxon>
        <taxon>Candidatus Iainarchaeota</taxon>
        <taxon>Candidatus Iainarchaeia</taxon>
        <taxon>Candidatus Iainarchaeales</taxon>
        <taxon>Candidatus Iainarchaeaceae</taxon>
        <taxon>Candidatus Iainarchaeum</taxon>
    </lineage>
</organism>
<keyword evidence="1" id="KW-0812">Transmembrane</keyword>
<comment type="caution">
    <text evidence="2">The sequence shown here is derived from an EMBL/GenBank/DDBJ whole genome shotgun (WGS) entry which is preliminary data.</text>
</comment>
<dbReference type="Proteomes" id="UP000278031">
    <property type="component" value="Unassembled WGS sequence"/>
</dbReference>
<evidence type="ECO:0000256" key="1">
    <source>
        <dbReference type="SAM" id="Phobius"/>
    </source>
</evidence>
<sequence length="88" mass="10133">MGRVKKGYLFFAIIILSGLAGWSTYRIITQGINDFMLFLSTIKIGDYVDLSVLKNFYVQHIIIVLGAVFLLWLLTGWHLKKLLEEILE</sequence>